<dbReference type="PANTHER" id="PTHR40048">
    <property type="entry name" value="RHAMNOSYL O-METHYLTRANSFERASE"/>
    <property type="match status" value="1"/>
</dbReference>
<keyword evidence="1" id="KW-0489">Methyltransferase</keyword>
<accession>A0A7S0S1V6</accession>
<dbReference type="AlphaFoldDB" id="A0A7S0S1V6"/>
<evidence type="ECO:0008006" key="5">
    <source>
        <dbReference type="Google" id="ProtNLM"/>
    </source>
</evidence>
<name>A0A7S0S1V6_9CHLO</name>
<dbReference type="SUPFAM" id="SSF53335">
    <property type="entry name" value="S-adenosyl-L-methionine-dependent methyltransferases"/>
    <property type="match status" value="1"/>
</dbReference>
<feature type="signal peptide" evidence="3">
    <location>
        <begin position="1"/>
        <end position="22"/>
    </location>
</feature>
<dbReference type="Pfam" id="PF04989">
    <property type="entry name" value="RMNT_CmcI"/>
    <property type="match status" value="1"/>
</dbReference>
<evidence type="ECO:0000313" key="4">
    <source>
        <dbReference type="EMBL" id="CAD8693625.1"/>
    </source>
</evidence>
<dbReference type="GO" id="GO:0032259">
    <property type="term" value="P:methylation"/>
    <property type="evidence" value="ECO:0007669"/>
    <property type="project" value="UniProtKB-KW"/>
</dbReference>
<evidence type="ECO:0000256" key="2">
    <source>
        <dbReference type="ARBA" id="ARBA00022679"/>
    </source>
</evidence>
<dbReference type="InterPro" id="IPR007072">
    <property type="entry name" value="RNMT_CmcI"/>
</dbReference>
<dbReference type="GO" id="GO:0008610">
    <property type="term" value="P:lipid biosynthetic process"/>
    <property type="evidence" value="ECO:0007669"/>
    <property type="project" value="InterPro"/>
</dbReference>
<sequence>MSGWFAWFLCAVCTFTGNHVLGQRADTGTKSDPMQKVLHSLEVLHHKMQAINSRIERIEQKLDIGPSAGKQSPPPTVPSTSVYVHGSDVVDVDSRRLNVDEVLFGYDLIFESHRLFLGSSWLGVQSMQNPADAWSLQQLQWRIKPKVVVDIGTNVGGSAVLFADIMSHYLEPGQGVIVSCDPKHVSVNAEPQGAAAKCPDCTSGDKSPLWKWVDYHQAKSMDDAAIKAVEAAVKKHGGPVLVSVDGDHDGPTVLEELRAYAKFVTPGSYMVVQDTKLDRLWSFRQYKGPLWAIRQFLAEPAGAQWEVDRDRELFWYSQHAHGYLKKKG</sequence>
<feature type="chain" id="PRO_5030689882" description="Rhamnosyl O-methyltransferase" evidence="3">
    <location>
        <begin position="23"/>
        <end position="328"/>
    </location>
</feature>
<organism evidence="4">
    <name type="scientific">Chlamydomonas leiostraca</name>
    <dbReference type="NCBI Taxonomy" id="1034604"/>
    <lineage>
        <taxon>Eukaryota</taxon>
        <taxon>Viridiplantae</taxon>
        <taxon>Chlorophyta</taxon>
        <taxon>core chlorophytes</taxon>
        <taxon>Chlorophyceae</taxon>
        <taxon>CS clade</taxon>
        <taxon>Chlamydomonadales</taxon>
        <taxon>Chlamydomonadaceae</taxon>
        <taxon>Chlamydomonas</taxon>
    </lineage>
</organism>
<evidence type="ECO:0000256" key="1">
    <source>
        <dbReference type="ARBA" id="ARBA00022603"/>
    </source>
</evidence>
<evidence type="ECO:0000256" key="3">
    <source>
        <dbReference type="SAM" id="SignalP"/>
    </source>
</evidence>
<dbReference type="GO" id="GO:0005886">
    <property type="term" value="C:plasma membrane"/>
    <property type="evidence" value="ECO:0007669"/>
    <property type="project" value="TreeGrafter"/>
</dbReference>
<dbReference type="GO" id="GO:0008168">
    <property type="term" value="F:methyltransferase activity"/>
    <property type="evidence" value="ECO:0007669"/>
    <property type="project" value="UniProtKB-KW"/>
</dbReference>
<gene>
    <name evidence="4" type="ORF">CLEI1391_LOCUS17808</name>
</gene>
<keyword evidence="2" id="KW-0808">Transferase</keyword>
<dbReference type="Gene3D" id="3.40.50.150">
    <property type="entry name" value="Vaccinia Virus protein VP39"/>
    <property type="match status" value="1"/>
</dbReference>
<dbReference type="EMBL" id="HBFB01031766">
    <property type="protein sequence ID" value="CAD8693625.1"/>
    <property type="molecule type" value="Transcribed_RNA"/>
</dbReference>
<keyword evidence="3" id="KW-0732">Signal</keyword>
<protein>
    <recommendedName>
        <fullName evidence="5">Rhamnosyl O-methyltransferase</fullName>
    </recommendedName>
</protein>
<reference evidence="4" key="1">
    <citation type="submission" date="2021-01" db="EMBL/GenBank/DDBJ databases">
        <authorList>
            <person name="Corre E."/>
            <person name="Pelletier E."/>
            <person name="Niang G."/>
            <person name="Scheremetjew M."/>
            <person name="Finn R."/>
            <person name="Kale V."/>
            <person name="Holt S."/>
            <person name="Cochrane G."/>
            <person name="Meng A."/>
            <person name="Brown T."/>
            <person name="Cohen L."/>
        </authorList>
    </citation>
    <scope>NUCLEOTIDE SEQUENCE</scope>
    <source>
        <strain evidence="4">SAG 11-49</strain>
    </source>
</reference>
<proteinExistence type="predicted"/>
<dbReference type="InterPro" id="IPR029063">
    <property type="entry name" value="SAM-dependent_MTases_sf"/>
</dbReference>
<dbReference type="PANTHER" id="PTHR40048:SF1">
    <property type="entry name" value="RHAMNOSYL O-METHYLTRANSFERASE"/>
    <property type="match status" value="1"/>
</dbReference>